<reference evidence="1 2" key="1">
    <citation type="submission" date="2023-07" db="EMBL/GenBank/DDBJ databases">
        <title>Sorghum-associated microbial communities from plants grown in Nebraska, USA.</title>
        <authorList>
            <person name="Schachtman D."/>
        </authorList>
    </citation>
    <scope>NUCLEOTIDE SEQUENCE [LARGE SCALE GENOMIC DNA]</scope>
    <source>
        <strain evidence="1 2">CC523</strain>
    </source>
</reference>
<dbReference type="EMBL" id="JAUSSW010000016">
    <property type="protein sequence ID" value="MDQ0104387.1"/>
    <property type="molecule type" value="Genomic_DNA"/>
</dbReference>
<organism evidence="1 2">
    <name type="scientific">Paenarthrobacter nicotinovorans</name>
    <name type="common">Arthrobacter nicotinovorans</name>
    <dbReference type="NCBI Taxonomy" id="29320"/>
    <lineage>
        <taxon>Bacteria</taxon>
        <taxon>Bacillati</taxon>
        <taxon>Actinomycetota</taxon>
        <taxon>Actinomycetes</taxon>
        <taxon>Micrococcales</taxon>
        <taxon>Micrococcaceae</taxon>
        <taxon>Paenarthrobacter</taxon>
    </lineage>
</organism>
<accession>A0ABT9TV24</accession>
<evidence type="ECO:0000313" key="1">
    <source>
        <dbReference type="EMBL" id="MDQ0104387.1"/>
    </source>
</evidence>
<proteinExistence type="predicted"/>
<evidence type="ECO:0000313" key="2">
    <source>
        <dbReference type="Proteomes" id="UP001244563"/>
    </source>
</evidence>
<keyword evidence="2" id="KW-1185">Reference proteome</keyword>
<comment type="caution">
    <text evidence="1">The sequence shown here is derived from an EMBL/GenBank/DDBJ whole genome shotgun (WGS) entry which is preliminary data.</text>
</comment>
<name>A0ABT9TV24_PAENI</name>
<sequence>MTDYPTSFTTQELREVFDVLMRHVEDRHGSTIDVGVDYFWSIPPDAIYDVYDQPTELTIGQLTESLDNIRRVAADPERAISYALVWLGDVLRATGHKLVS</sequence>
<protein>
    <submittedName>
        <fullName evidence="1">Uncharacterized protein</fullName>
    </submittedName>
</protein>
<dbReference type="RefSeq" id="WP_064722949.1">
    <property type="nucleotide sequence ID" value="NZ_BDDW01000010.1"/>
</dbReference>
<gene>
    <name evidence="1" type="ORF">J2T10_004061</name>
</gene>
<dbReference type="Proteomes" id="UP001244563">
    <property type="component" value="Unassembled WGS sequence"/>
</dbReference>